<dbReference type="RefSeq" id="WP_074911485.1">
    <property type="nucleotide sequence ID" value="NZ_FOUM01000071.1"/>
</dbReference>
<protein>
    <submittedName>
        <fullName evidence="2">Uncharacterized protein</fullName>
    </submittedName>
</protein>
<dbReference type="Proteomes" id="UP000183766">
    <property type="component" value="Unassembled WGS sequence"/>
</dbReference>
<sequence>MQTVIETTNGRPGTTYYQRGRMHRHQPGNRQQKEKKVAAGRNRNDFLTGRILPVTPDYCMEIRAGEKISLTTRENFDFLYRSALRYSGLVGLRLPFRPTGKSPRMNIVKLYRAMDTILPEHVNLEEENGRLYFCLYRFHEWPEYKLFWIPLEFTERLPEKLGRITLEFIRQLARHHGIPKSTDTSYYEMAHDYLEDYRLYDEEATAGEIRRKAALAKLYEKGKAHRILEKMDNSKGFLADLEGEIRKYHTKKNNERALLELLMEGTAYISHGSPSIMQYSYDWAYEEAPDFRPVGLDTRIMVTWSVKDAMNDEMKSYFNSDYQESYVITPVTTFHLTPDTEKPFSMDDFPERFSQWLTCFIKLITNNF</sequence>
<evidence type="ECO:0000313" key="2">
    <source>
        <dbReference type="EMBL" id="SFO16020.1"/>
    </source>
</evidence>
<dbReference type="AlphaFoldDB" id="A0A1I5EX99"/>
<feature type="region of interest" description="Disordered" evidence="1">
    <location>
        <begin position="1"/>
        <end position="39"/>
    </location>
</feature>
<reference evidence="2 3" key="1">
    <citation type="submission" date="2016-10" db="EMBL/GenBank/DDBJ databases">
        <authorList>
            <person name="de Groot N.N."/>
        </authorList>
    </citation>
    <scope>NUCLEOTIDE SEQUENCE [LARGE SCALE GENOMIC DNA]</scope>
    <source>
        <strain evidence="2 3">NLAE-zl-C202</strain>
    </source>
</reference>
<dbReference type="EMBL" id="FOUM01000071">
    <property type="protein sequence ID" value="SFO16020.1"/>
    <property type="molecule type" value="Genomic_DNA"/>
</dbReference>
<evidence type="ECO:0000256" key="1">
    <source>
        <dbReference type="SAM" id="MobiDB-lite"/>
    </source>
</evidence>
<organism evidence="2 3">
    <name type="scientific">Bacteroides xylanisolvens</name>
    <dbReference type="NCBI Taxonomy" id="371601"/>
    <lineage>
        <taxon>Bacteria</taxon>
        <taxon>Pseudomonadati</taxon>
        <taxon>Bacteroidota</taxon>
        <taxon>Bacteroidia</taxon>
        <taxon>Bacteroidales</taxon>
        <taxon>Bacteroidaceae</taxon>
        <taxon>Bacteroides</taxon>
    </lineage>
</organism>
<accession>A0A1I5EX99</accession>
<feature type="compositionally biased region" description="Polar residues" evidence="1">
    <location>
        <begin position="1"/>
        <end position="17"/>
    </location>
</feature>
<name>A0A1I5EX99_9BACE</name>
<evidence type="ECO:0000313" key="3">
    <source>
        <dbReference type="Proteomes" id="UP000183766"/>
    </source>
</evidence>
<gene>
    <name evidence="2" type="ORF">SAMN05216250_1719</name>
</gene>
<proteinExistence type="predicted"/>